<dbReference type="Proteomes" id="UP000195440">
    <property type="component" value="Unassembled WGS sequence"/>
</dbReference>
<name>A0A1Y3NVN2_9PSED</name>
<reference evidence="3 4" key="1">
    <citation type="journal article" date="2017" name="Syst. Appl. Microbiol.">
        <title>Pseudomonas caspiana sp. nov., a citrus pathogen in the Pseudomonas syringae phylogenetic group.</title>
        <authorList>
            <person name="Busquets A."/>
            <person name="Gomila M."/>
            <person name="Beiki F."/>
            <person name="Mulet M."/>
            <person name="Rahimian H."/>
            <person name="Garcia-Valdes E."/>
            <person name="Lalucat J."/>
        </authorList>
    </citation>
    <scope>NUCLEOTIDE SEQUENCE [LARGE SCALE GENOMIC DNA]</scope>
    <source>
        <strain evidence="3 4">FBF102</strain>
    </source>
</reference>
<keyword evidence="1 3" id="KW-0808">Transferase</keyword>
<dbReference type="RefSeq" id="WP_087272891.1">
    <property type="nucleotide sequence ID" value="NZ_JBJGBV010000010.1"/>
</dbReference>
<dbReference type="InterPro" id="IPR011004">
    <property type="entry name" value="Trimer_LpxA-like_sf"/>
</dbReference>
<keyword evidence="2" id="KW-0012">Acyltransferase</keyword>
<protein>
    <submittedName>
        <fullName evidence="3">Transferase</fullName>
    </submittedName>
</protein>
<dbReference type="SUPFAM" id="SSF51161">
    <property type="entry name" value="Trimeric LpxA-like enzymes"/>
    <property type="match status" value="1"/>
</dbReference>
<dbReference type="AlphaFoldDB" id="A0A1Y3NVN2"/>
<dbReference type="OrthoDB" id="7058950at2"/>
<dbReference type="Gene3D" id="2.160.10.10">
    <property type="entry name" value="Hexapeptide repeat proteins"/>
    <property type="match status" value="1"/>
</dbReference>
<dbReference type="PANTHER" id="PTHR42811">
    <property type="entry name" value="SERINE ACETYLTRANSFERASE"/>
    <property type="match status" value="1"/>
</dbReference>
<dbReference type="CDD" id="cd03354">
    <property type="entry name" value="LbH_SAT"/>
    <property type="match status" value="1"/>
</dbReference>
<sequence>MTELLKSAMRYWHIEVLGGLDKPFSWKRLYVKCRRSNRSSYLFWFRLAYVLNTSRSGFWRRRAKLLNEKLSRRYNVEIMLGAQIDEGLWIAHLSGIVITSYAVIGKDFRIWQGSTIGVKGNAEQVRLIIGDGVRIQAHACIISDDIQIGDNVVVGACTFVNKSIPSNTMFFNRRVGESIPYDQASLGRLQK</sequence>
<dbReference type="GO" id="GO:0016746">
    <property type="term" value="F:acyltransferase activity"/>
    <property type="evidence" value="ECO:0007669"/>
    <property type="project" value="UniProtKB-KW"/>
</dbReference>
<organism evidence="3 4">
    <name type="scientific">Pseudomonas caspiana</name>
    <dbReference type="NCBI Taxonomy" id="1451454"/>
    <lineage>
        <taxon>Bacteria</taxon>
        <taxon>Pseudomonadati</taxon>
        <taxon>Pseudomonadota</taxon>
        <taxon>Gammaproteobacteria</taxon>
        <taxon>Pseudomonadales</taxon>
        <taxon>Pseudomonadaceae</taxon>
        <taxon>Pseudomonas</taxon>
    </lineage>
</organism>
<evidence type="ECO:0000256" key="2">
    <source>
        <dbReference type="ARBA" id="ARBA00023315"/>
    </source>
</evidence>
<accession>A0A1Y3NVN2</accession>
<gene>
    <name evidence="3" type="ORF">AUC60_22085</name>
</gene>
<proteinExistence type="predicted"/>
<evidence type="ECO:0000256" key="1">
    <source>
        <dbReference type="ARBA" id="ARBA00022679"/>
    </source>
</evidence>
<evidence type="ECO:0000313" key="3">
    <source>
        <dbReference type="EMBL" id="OUM71656.1"/>
    </source>
</evidence>
<dbReference type="EMBL" id="LOHF01000024">
    <property type="protein sequence ID" value="OUM71656.1"/>
    <property type="molecule type" value="Genomic_DNA"/>
</dbReference>
<dbReference type="InterPro" id="IPR045304">
    <property type="entry name" value="LbH_SAT"/>
</dbReference>
<comment type="caution">
    <text evidence="3">The sequence shown here is derived from an EMBL/GenBank/DDBJ whole genome shotgun (WGS) entry which is preliminary data.</text>
</comment>
<keyword evidence="4" id="KW-1185">Reference proteome</keyword>
<evidence type="ECO:0000313" key="4">
    <source>
        <dbReference type="Proteomes" id="UP000195440"/>
    </source>
</evidence>